<dbReference type="Gene3D" id="1.20.1250.20">
    <property type="entry name" value="MFS general substrate transporter like domains"/>
    <property type="match status" value="1"/>
</dbReference>
<feature type="transmembrane region" description="Helical" evidence="6">
    <location>
        <begin position="61"/>
        <end position="79"/>
    </location>
</feature>
<organism evidence="7 8">
    <name type="scientific">Dipteronia sinensis</name>
    <dbReference type="NCBI Taxonomy" id="43782"/>
    <lineage>
        <taxon>Eukaryota</taxon>
        <taxon>Viridiplantae</taxon>
        <taxon>Streptophyta</taxon>
        <taxon>Embryophyta</taxon>
        <taxon>Tracheophyta</taxon>
        <taxon>Spermatophyta</taxon>
        <taxon>Magnoliopsida</taxon>
        <taxon>eudicotyledons</taxon>
        <taxon>Gunneridae</taxon>
        <taxon>Pentapetalae</taxon>
        <taxon>rosids</taxon>
        <taxon>malvids</taxon>
        <taxon>Sapindales</taxon>
        <taxon>Sapindaceae</taxon>
        <taxon>Hippocastanoideae</taxon>
        <taxon>Acereae</taxon>
        <taxon>Dipteronia</taxon>
    </lineage>
</organism>
<protein>
    <submittedName>
        <fullName evidence="7">Uncharacterized protein</fullName>
    </submittedName>
</protein>
<dbReference type="Proteomes" id="UP001281410">
    <property type="component" value="Unassembled WGS sequence"/>
</dbReference>
<keyword evidence="4 6" id="KW-1133">Transmembrane helix</keyword>
<keyword evidence="3 6" id="KW-0812">Transmembrane</keyword>
<evidence type="ECO:0000256" key="5">
    <source>
        <dbReference type="ARBA" id="ARBA00023136"/>
    </source>
</evidence>
<dbReference type="GO" id="GO:0016020">
    <property type="term" value="C:membrane"/>
    <property type="evidence" value="ECO:0007669"/>
    <property type="project" value="UniProtKB-SubCell"/>
</dbReference>
<dbReference type="InterPro" id="IPR000109">
    <property type="entry name" value="POT_fam"/>
</dbReference>
<feature type="transmembrane region" description="Helical" evidence="6">
    <location>
        <begin position="167"/>
        <end position="188"/>
    </location>
</feature>
<feature type="transmembrane region" description="Helical" evidence="6">
    <location>
        <begin position="520"/>
        <end position="538"/>
    </location>
</feature>
<dbReference type="InterPro" id="IPR036259">
    <property type="entry name" value="MFS_trans_sf"/>
</dbReference>
<dbReference type="PANTHER" id="PTHR11654">
    <property type="entry name" value="OLIGOPEPTIDE TRANSPORTER-RELATED"/>
    <property type="match status" value="1"/>
</dbReference>
<dbReference type="CDD" id="cd17416">
    <property type="entry name" value="MFS_NPF1_2"/>
    <property type="match status" value="1"/>
</dbReference>
<reference evidence="7" key="1">
    <citation type="journal article" date="2023" name="Plant J.">
        <title>Genome sequences and population genomics provide insights into the demographic history, inbreeding, and mutation load of two 'living fossil' tree species of Dipteronia.</title>
        <authorList>
            <person name="Feng Y."/>
            <person name="Comes H.P."/>
            <person name="Chen J."/>
            <person name="Zhu S."/>
            <person name="Lu R."/>
            <person name="Zhang X."/>
            <person name="Li P."/>
            <person name="Qiu J."/>
            <person name="Olsen K.M."/>
            <person name="Qiu Y."/>
        </authorList>
    </citation>
    <scope>NUCLEOTIDE SEQUENCE</scope>
    <source>
        <strain evidence="7">NBL</strain>
    </source>
</reference>
<comment type="caution">
    <text evidence="7">The sequence shown here is derived from an EMBL/GenBank/DDBJ whole genome shotgun (WGS) entry which is preliminary data.</text>
</comment>
<feature type="transmembrane region" description="Helical" evidence="6">
    <location>
        <begin position="393"/>
        <end position="412"/>
    </location>
</feature>
<keyword evidence="5 6" id="KW-0472">Membrane</keyword>
<comment type="subcellular location">
    <subcellularLocation>
        <location evidence="1">Membrane</location>
        <topology evidence="1">Multi-pass membrane protein</topology>
    </subcellularLocation>
</comment>
<sequence length="564" mass="62639">MESKSEPLLSNRNPKGGLKTLPFIIANEAFERVASFGLSPNMIFYLKTRYNMETTTATNLILFWSAANGIVPVFGAIVADSYVGRYPMIGFGSIVSLLGMILLWLTTFFPEATKPTTYQFMVLYASFGLMTIGAGGIRASSTAFGADQLINTGDNNLKKSGVLQSYFGWYNVATTSSYIIAVTCIVYIQDHLGWTIGFGIPAVLMFLSAISFFLASPFYIKEKPNSNLLIGLVQVAVASFKNRHINISSQAIDEMYHMRKDSNLLMPSDKLRFLNKACIIKYPEQDLTLDGYASNPWSLCTIDQVEELKALIKVIPILSTEIIFSISVSQGTFGALQAKTMDRHITRNFEIPAGSLGIFMMLTLTLWIALYDRVIIPVASKIRGKPSHLNTKLRMGIGILFSILSMASWAIVESIRRQRAINEGFSDEPEAVVDMSAMWLLPRFVMDGLAEAFYGVAMIEFLYTELPKTMSSIATNLMGLGMSMANLAASAILSAVDCVSRIEGKESWVSNNINKGHYDYYFWFLVGLFMVNFVYYLGCTKFYGPCKSEVNNVFNGSNSSREEE</sequence>
<comment type="similarity">
    <text evidence="2">Belongs to the major facilitator superfamily. Proton-dependent oligopeptide transporter (POT/PTR) (TC 2.A.17) family.</text>
</comment>
<dbReference type="EMBL" id="JANJYJ010000005">
    <property type="protein sequence ID" value="KAK3212964.1"/>
    <property type="molecule type" value="Genomic_DNA"/>
</dbReference>
<feature type="transmembrane region" description="Helical" evidence="6">
    <location>
        <begin position="194"/>
        <end position="220"/>
    </location>
</feature>
<evidence type="ECO:0000313" key="8">
    <source>
        <dbReference type="Proteomes" id="UP001281410"/>
    </source>
</evidence>
<dbReference type="GO" id="GO:0022857">
    <property type="term" value="F:transmembrane transporter activity"/>
    <property type="evidence" value="ECO:0007669"/>
    <property type="project" value="InterPro"/>
</dbReference>
<evidence type="ECO:0000256" key="1">
    <source>
        <dbReference type="ARBA" id="ARBA00004141"/>
    </source>
</evidence>
<evidence type="ECO:0000256" key="6">
    <source>
        <dbReference type="SAM" id="Phobius"/>
    </source>
</evidence>
<keyword evidence="8" id="KW-1185">Reference proteome</keyword>
<feature type="transmembrane region" description="Helical" evidence="6">
    <location>
        <begin position="349"/>
        <end position="370"/>
    </location>
</feature>
<evidence type="ECO:0000256" key="3">
    <source>
        <dbReference type="ARBA" id="ARBA00022692"/>
    </source>
</evidence>
<gene>
    <name evidence="7" type="ORF">Dsin_017670</name>
</gene>
<evidence type="ECO:0000313" key="7">
    <source>
        <dbReference type="EMBL" id="KAK3212964.1"/>
    </source>
</evidence>
<proteinExistence type="inferred from homology"/>
<feature type="transmembrane region" description="Helical" evidence="6">
    <location>
        <begin position="118"/>
        <end position="137"/>
    </location>
</feature>
<feature type="transmembrane region" description="Helical" evidence="6">
    <location>
        <begin position="476"/>
        <end position="499"/>
    </location>
</feature>
<dbReference type="AlphaFoldDB" id="A0AAE0AFG6"/>
<dbReference type="SUPFAM" id="SSF103473">
    <property type="entry name" value="MFS general substrate transporter"/>
    <property type="match status" value="1"/>
</dbReference>
<accession>A0AAE0AFG6</accession>
<dbReference type="Pfam" id="PF00854">
    <property type="entry name" value="PTR2"/>
    <property type="match status" value="1"/>
</dbReference>
<evidence type="ECO:0000256" key="2">
    <source>
        <dbReference type="ARBA" id="ARBA00005982"/>
    </source>
</evidence>
<name>A0AAE0AFG6_9ROSI</name>
<feature type="transmembrane region" description="Helical" evidence="6">
    <location>
        <begin position="86"/>
        <end position="106"/>
    </location>
</feature>
<evidence type="ECO:0000256" key="4">
    <source>
        <dbReference type="ARBA" id="ARBA00022989"/>
    </source>
</evidence>